<gene>
    <name evidence="2" type="ORF">ADH66_14490</name>
    <name evidence="3" type="ORF">I5Q82_04865</name>
</gene>
<organism evidence="3 5">
    <name type="scientific">Acutalibacter muris</name>
    <dbReference type="NCBI Taxonomy" id="1796620"/>
    <lineage>
        <taxon>Bacteria</taxon>
        <taxon>Bacillati</taxon>
        <taxon>Bacillota</taxon>
        <taxon>Clostridia</taxon>
        <taxon>Eubacteriales</taxon>
        <taxon>Acutalibacteraceae</taxon>
        <taxon>Acutalibacter</taxon>
    </lineage>
</organism>
<protein>
    <submittedName>
        <fullName evidence="3">DUF1275 domain-containing protein</fullName>
    </submittedName>
</protein>
<evidence type="ECO:0000313" key="3">
    <source>
        <dbReference type="EMBL" id="QQR31027.1"/>
    </source>
</evidence>
<dbReference type="Proteomes" id="UP000596035">
    <property type="component" value="Chromosome"/>
</dbReference>
<proteinExistence type="predicted"/>
<dbReference type="KEGG" id="amur:ADH66_14490"/>
<reference evidence="4" key="2">
    <citation type="submission" date="2017-05" db="EMBL/GenBank/DDBJ databases">
        <title>Improved OligoMM genomes.</title>
        <authorList>
            <person name="Garzetti D."/>
        </authorList>
    </citation>
    <scope>NUCLEOTIDE SEQUENCE [LARGE SCALE GENOMIC DNA]</scope>
    <source>
        <strain evidence="4">KB18</strain>
    </source>
</reference>
<dbReference type="AlphaFoldDB" id="A0A1Z2XTJ7"/>
<dbReference type="InterPro" id="IPR010699">
    <property type="entry name" value="DUF1275"/>
</dbReference>
<feature type="transmembrane region" description="Helical" evidence="1">
    <location>
        <begin position="68"/>
        <end position="87"/>
    </location>
</feature>
<feature type="transmembrane region" description="Helical" evidence="1">
    <location>
        <begin position="180"/>
        <end position="202"/>
    </location>
</feature>
<evidence type="ECO:0000313" key="2">
    <source>
        <dbReference type="EMBL" id="ASB41760.1"/>
    </source>
</evidence>
<feature type="transmembrane region" description="Helical" evidence="1">
    <location>
        <begin position="99"/>
        <end position="119"/>
    </location>
</feature>
<keyword evidence="1" id="KW-0472">Membrane</keyword>
<evidence type="ECO:0000313" key="4">
    <source>
        <dbReference type="Proteomes" id="UP000196710"/>
    </source>
</evidence>
<feature type="transmembrane region" description="Helical" evidence="1">
    <location>
        <begin position="208"/>
        <end position="228"/>
    </location>
</feature>
<keyword evidence="4" id="KW-1185">Reference proteome</keyword>
<name>A0A1Z2XTJ7_9FIRM</name>
<sequence length="242" mass="26777">MNTKQISEPKKDYLVCEQKLVYTLLMASAGMMGAYTYVLRGGVFCNAQTANVLVMAINFGRGDWLGGLYFLIPISAYLLGAFVSEILPSPVKKLGFLRWDTYLTIFEAAVLFLLGFLPLSVPHQVVQVLVNFLASMQYNTFRQAEGIPMATTFCTNHIRQVGVGLAKAIRKKDRTALRRGIIHAGMVSAFLLGAALLTYLCPILEEKAIWLALIPMGIVLTKLLRADLGTEHHMLDRKPSGH</sequence>
<reference evidence="2" key="1">
    <citation type="journal article" date="2017" name="Genome Announc.">
        <title>High-Quality Whole-Genome Sequences of the Oligo-Mouse-Microbiota Bacterial Community.</title>
        <authorList>
            <person name="Garzetti D."/>
            <person name="Brugiroux S."/>
            <person name="Bunk B."/>
            <person name="Pukall R."/>
            <person name="McCoy K.D."/>
            <person name="Macpherson A.J."/>
            <person name="Stecher B."/>
        </authorList>
    </citation>
    <scope>NUCLEOTIDE SEQUENCE</scope>
    <source>
        <strain evidence="2">KB18</strain>
    </source>
</reference>
<evidence type="ECO:0000256" key="1">
    <source>
        <dbReference type="SAM" id="Phobius"/>
    </source>
</evidence>
<dbReference type="Proteomes" id="UP000196710">
    <property type="component" value="Chromosome"/>
</dbReference>
<dbReference type="EMBL" id="CP021422">
    <property type="protein sequence ID" value="ASB41760.1"/>
    <property type="molecule type" value="Genomic_DNA"/>
</dbReference>
<dbReference type="PANTHER" id="PTHR37314">
    <property type="entry name" value="SLR0142 PROTEIN"/>
    <property type="match status" value="1"/>
</dbReference>
<dbReference type="Pfam" id="PF06912">
    <property type="entry name" value="DUF1275"/>
    <property type="match status" value="1"/>
</dbReference>
<dbReference type="PANTHER" id="PTHR37314:SF4">
    <property type="entry name" value="UPF0700 TRANSMEMBRANE PROTEIN YOAK"/>
    <property type="match status" value="1"/>
</dbReference>
<feature type="transmembrane region" description="Helical" evidence="1">
    <location>
        <begin position="20"/>
        <end position="38"/>
    </location>
</feature>
<reference evidence="3 5" key="3">
    <citation type="submission" date="2020-11" db="EMBL/GenBank/DDBJ databases">
        <title>Closed and high quality bacterial genomes of the OMM12 community.</title>
        <authorList>
            <person name="Marbouty M."/>
            <person name="Lamy-Besnier Q."/>
            <person name="Debarbieux L."/>
            <person name="Koszul R."/>
        </authorList>
    </citation>
    <scope>NUCLEOTIDE SEQUENCE [LARGE SCALE GENOMIC DNA]</scope>
    <source>
        <strain evidence="3 5">KB18</strain>
    </source>
</reference>
<dbReference type="RefSeq" id="WP_066539278.1">
    <property type="nucleotide sequence ID" value="NZ_CAQHGX010000016.1"/>
</dbReference>
<keyword evidence="1" id="KW-1133">Transmembrane helix</keyword>
<dbReference type="EMBL" id="CP065321">
    <property type="protein sequence ID" value="QQR31027.1"/>
    <property type="molecule type" value="Genomic_DNA"/>
</dbReference>
<accession>A0A1Z2XTJ7</accession>
<evidence type="ECO:0000313" key="5">
    <source>
        <dbReference type="Proteomes" id="UP000596035"/>
    </source>
</evidence>
<keyword evidence="1" id="KW-0812">Transmembrane</keyword>